<dbReference type="InterPro" id="IPR000182">
    <property type="entry name" value="GNAT_dom"/>
</dbReference>
<dbReference type="HOGENOM" id="CLU_091366_0_0_0"/>
<evidence type="ECO:0000259" key="1">
    <source>
        <dbReference type="PROSITE" id="PS51186"/>
    </source>
</evidence>
<dbReference type="InterPro" id="IPR016181">
    <property type="entry name" value="Acyl_CoA_acyltransferase"/>
</dbReference>
<sequence>MIAAARTGGELRELAGVSIASAGVTFQMFNSAFLSGPVAGESEMKQRLLLPNRHFNDRGLEWAYWVCLDWLDETSRKRSRRLFEARDLRLSTELPGMIAERLLPPVKPLPEMEIRRVRDAAGSSAFCQIGSVCFHVPIPWFHEVFDNDRVWERFASYVAYHEGEPVSTAAIVVGGGAIGVYNVATIPSAQRRGFGEAVMRHALAEAVKEHGAGRLVLQSTPAGLRMYERMGFRTVTKVAVYSS</sequence>
<proteinExistence type="predicted"/>
<reference evidence="2" key="1">
    <citation type="submission" date="2006-10" db="EMBL/GenBank/DDBJ databases">
        <title>Complete sequence of Solibacter usitatus Ellin6076.</title>
        <authorList>
            <consortium name="US DOE Joint Genome Institute"/>
            <person name="Copeland A."/>
            <person name="Lucas S."/>
            <person name="Lapidus A."/>
            <person name="Barry K."/>
            <person name="Detter J.C."/>
            <person name="Glavina del Rio T."/>
            <person name="Hammon N."/>
            <person name="Israni S."/>
            <person name="Dalin E."/>
            <person name="Tice H."/>
            <person name="Pitluck S."/>
            <person name="Thompson L.S."/>
            <person name="Brettin T."/>
            <person name="Bruce D."/>
            <person name="Han C."/>
            <person name="Tapia R."/>
            <person name="Gilna P."/>
            <person name="Schmutz J."/>
            <person name="Larimer F."/>
            <person name="Land M."/>
            <person name="Hauser L."/>
            <person name="Kyrpides N."/>
            <person name="Mikhailova N."/>
            <person name="Janssen P.H."/>
            <person name="Kuske C.R."/>
            <person name="Richardson P."/>
        </authorList>
    </citation>
    <scope>NUCLEOTIDE SEQUENCE</scope>
    <source>
        <strain evidence="2">Ellin6076</strain>
    </source>
</reference>
<name>Q01TY3_SOLUE</name>
<dbReference type="PROSITE" id="PS51186">
    <property type="entry name" value="GNAT"/>
    <property type="match status" value="1"/>
</dbReference>
<organism evidence="2">
    <name type="scientific">Solibacter usitatus (strain Ellin6076)</name>
    <dbReference type="NCBI Taxonomy" id="234267"/>
    <lineage>
        <taxon>Bacteria</taxon>
        <taxon>Pseudomonadati</taxon>
        <taxon>Acidobacteriota</taxon>
        <taxon>Terriglobia</taxon>
        <taxon>Bryobacterales</taxon>
        <taxon>Solibacteraceae</taxon>
        <taxon>Candidatus Solibacter</taxon>
    </lineage>
</organism>
<protein>
    <submittedName>
        <fullName evidence="2">GCN5-related N-acetyltransferase</fullName>
    </submittedName>
</protein>
<evidence type="ECO:0000313" key="2">
    <source>
        <dbReference type="EMBL" id="ABJ86887.1"/>
    </source>
</evidence>
<accession>Q01TY3</accession>
<feature type="domain" description="N-acetyltransferase" evidence="1">
    <location>
        <begin position="112"/>
        <end position="243"/>
    </location>
</feature>
<dbReference type="AlphaFoldDB" id="Q01TY3"/>
<keyword evidence="2" id="KW-0808">Transferase</keyword>
<gene>
    <name evidence="2" type="ordered locus">Acid_5946</name>
</gene>
<dbReference type="Pfam" id="PF00583">
    <property type="entry name" value="Acetyltransf_1"/>
    <property type="match status" value="1"/>
</dbReference>
<dbReference type="KEGG" id="sus:Acid_5946"/>
<dbReference type="eggNOG" id="COG0456">
    <property type="taxonomic scope" value="Bacteria"/>
</dbReference>
<dbReference type="Gene3D" id="3.40.630.30">
    <property type="match status" value="1"/>
</dbReference>
<dbReference type="EMBL" id="CP000473">
    <property type="protein sequence ID" value="ABJ86887.1"/>
    <property type="molecule type" value="Genomic_DNA"/>
</dbReference>
<dbReference type="InParanoid" id="Q01TY3"/>
<dbReference type="GO" id="GO:0016747">
    <property type="term" value="F:acyltransferase activity, transferring groups other than amino-acyl groups"/>
    <property type="evidence" value="ECO:0007669"/>
    <property type="project" value="InterPro"/>
</dbReference>
<dbReference type="CDD" id="cd04301">
    <property type="entry name" value="NAT_SF"/>
    <property type="match status" value="1"/>
</dbReference>
<dbReference type="STRING" id="234267.Acid_5946"/>
<dbReference type="SUPFAM" id="SSF55729">
    <property type="entry name" value="Acyl-CoA N-acyltransferases (Nat)"/>
    <property type="match status" value="1"/>
</dbReference>